<evidence type="ECO:0000313" key="2">
    <source>
        <dbReference type="Proteomes" id="UP000011747"/>
    </source>
</evidence>
<keyword evidence="2" id="KW-1185">Reference proteome</keyword>
<dbReference type="PATRIC" id="fig|665952.3.peg.2664"/>
<dbReference type="EMBL" id="ACWF01000134">
    <property type="protein sequence ID" value="EHL76050.1"/>
    <property type="molecule type" value="Genomic_DNA"/>
</dbReference>
<evidence type="ECO:0000313" key="1">
    <source>
        <dbReference type="EMBL" id="EHL76050.1"/>
    </source>
</evidence>
<dbReference type="Proteomes" id="UP000011747">
    <property type="component" value="Unassembled WGS sequence"/>
</dbReference>
<name>G9QNG5_9BACI</name>
<comment type="caution">
    <text evidence="1">The sequence shown here is derived from an EMBL/GenBank/DDBJ whole genome shotgun (WGS) entry which is preliminary data.</text>
</comment>
<reference evidence="1 2" key="1">
    <citation type="submission" date="2011-09" db="EMBL/GenBank/DDBJ databases">
        <title>The Genome Sequence of Bacillus smithii 7_3_47FAA.</title>
        <authorList>
            <consortium name="The Broad Institute Genome Sequencing Platform"/>
            <person name="Earl A."/>
            <person name="Ward D."/>
            <person name="Feldgarden M."/>
            <person name="Gevers D."/>
            <person name="Daigneault M."/>
            <person name="Strauss J."/>
            <person name="Allen-Vercoe E."/>
            <person name="Young S.K."/>
            <person name="Zeng Q."/>
            <person name="Gargeya S."/>
            <person name="Fitzgerald M."/>
            <person name="Haas B."/>
            <person name="Abouelleil A."/>
            <person name="Alvarado L."/>
            <person name="Arachchi H.M."/>
            <person name="Berlin A."/>
            <person name="Brown A."/>
            <person name="Chapman S.B."/>
            <person name="Chen Z."/>
            <person name="Dunbar C."/>
            <person name="Freedman E."/>
            <person name="Gearin G."/>
            <person name="Goldberg J."/>
            <person name="Griggs A."/>
            <person name="Gujja S."/>
            <person name="Heiman D."/>
            <person name="Howarth C."/>
            <person name="Larson L."/>
            <person name="Lui A."/>
            <person name="MacDonald P.J.P."/>
            <person name="Montmayeur A."/>
            <person name="Murphy C."/>
            <person name="Neiman D."/>
            <person name="Pearson M."/>
            <person name="Priest M."/>
            <person name="Roberts A."/>
            <person name="Saif S."/>
            <person name="Shea T."/>
            <person name="Shenoy N."/>
            <person name="Sisk P."/>
            <person name="Stolte C."/>
            <person name="Sykes S."/>
            <person name="Wortman J."/>
            <person name="Nusbaum C."/>
            <person name="Birren B."/>
        </authorList>
    </citation>
    <scope>NUCLEOTIDE SEQUENCE [LARGE SCALE GENOMIC DNA]</scope>
    <source>
        <strain evidence="1 2">7_3_47FAA</strain>
    </source>
</reference>
<dbReference type="RefSeq" id="WP_003354863.1">
    <property type="nucleotide sequence ID" value="NZ_JH414760.1"/>
</dbReference>
<proteinExistence type="predicted"/>
<dbReference type="HOGENOM" id="CLU_1479294_0_0_9"/>
<organism evidence="1 2">
    <name type="scientific">Bacillus smithii 7_3_47FAA</name>
    <dbReference type="NCBI Taxonomy" id="665952"/>
    <lineage>
        <taxon>Bacteria</taxon>
        <taxon>Bacillati</taxon>
        <taxon>Bacillota</taxon>
        <taxon>Bacilli</taxon>
        <taxon>Bacillales</taxon>
        <taxon>Bacillaceae</taxon>
        <taxon>Bacillus</taxon>
    </lineage>
</organism>
<sequence>MSYMRLNIQSHIRQLNTSSKIKKTYLRILSYTKFLTVPIFPYYELIRTYYKENTGSKNDLILETKKILSSVISLAQKVIHFFNEYNNRVLTEEDFLKKMDYLIPKINKYVVESQNLNIPPDEIRDWSQACADLIGTIYDFTLFYNRKYLSQRTLENRKSCMEMAIKQYLLDLEKVRNLEEKL</sequence>
<protein>
    <submittedName>
        <fullName evidence="1">Uncharacterized protein</fullName>
    </submittedName>
</protein>
<dbReference type="AlphaFoldDB" id="G9QNG5"/>
<accession>G9QNG5</accession>
<gene>
    <name evidence="1" type="ORF">HMPREF1015_02708</name>
</gene>